<dbReference type="InterPro" id="IPR000757">
    <property type="entry name" value="Beta-glucanase-like"/>
</dbReference>
<dbReference type="CDD" id="cd02181">
    <property type="entry name" value="GH16_fungal_Lam16A_glucanase"/>
    <property type="match status" value="1"/>
</dbReference>
<sequence length="397" mass="41974">MLALPSTLFLSLLGLGQISSQIGFLSVNAYSIVKDHSGSTFFDGWEFYGNYDNLTSGDVNWLNQPDAFSKKLVLTNSAGNAILKVDNTTDTPYPEKRDSIRITSKAAYGVGTLWIADIVHLPFGCSVWPALWSMGPNWPHDGEIDIIEGINLMDHNQMALHTGPNCKHDPLPATAQKGKPLQTDCSVDAGCTVQETTPNSYGVGFNQAGGGVFATQFDAAGINIWFWSRPNVPKSITAATGTSDISTDDWGVPSASYPSGASCDIGSAFGPQRIVLDITLCGVWAGNPQFYDPQCKDQGTFGLCYNDNVVGSGTAKKFDEAYFEMRYLRTYTNGTATITGLDAAGSSSAGGSSGSSTQPGGSNGANQTGVPSSAMAIFSFSWKSLAAFSGIATFVSL</sequence>
<dbReference type="InterPro" id="IPR013320">
    <property type="entry name" value="ConA-like_dom_sf"/>
</dbReference>
<protein>
    <recommendedName>
        <fullName evidence="3">GH16 domain-containing protein</fullName>
    </recommendedName>
</protein>
<organism evidence="4 5">
    <name type="scientific">Agrocybe pediades</name>
    <dbReference type="NCBI Taxonomy" id="84607"/>
    <lineage>
        <taxon>Eukaryota</taxon>
        <taxon>Fungi</taxon>
        <taxon>Dikarya</taxon>
        <taxon>Basidiomycota</taxon>
        <taxon>Agaricomycotina</taxon>
        <taxon>Agaricomycetes</taxon>
        <taxon>Agaricomycetidae</taxon>
        <taxon>Agaricales</taxon>
        <taxon>Agaricineae</taxon>
        <taxon>Strophariaceae</taxon>
        <taxon>Agrocybe</taxon>
    </lineage>
</organism>
<comment type="caution">
    <text evidence="4">The sequence shown here is derived from an EMBL/GenBank/DDBJ whole genome shotgun (WGS) entry which is preliminary data.</text>
</comment>
<keyword evidence="2" id="KW-0732">Signal</keyword>
<evidence type="ECO:0000256" key="1">
    <source>
        <dbReference type="SAM" id="MobiDB-lite"/>
    </source>
</evidence>
<dbReference type="AlphaFoldDB" id="A0A8H4QWF8"/>
<reference evidence="4 5" key="1">
    <citation type="submission" date="2019-12" db="EMBL/GenBank/DDBJ databases">
        <authorList>
            <person name="Floudas D."/>
            <person name="Bentzer J."/>
            <person name="Ahren D."/>
            <person name="Johansson T."/>
            <person name="Persson P."/>
            <person name="Tunlid A."/>
        </authorList>
    </citation>
    <scope>NUCLEOTIDE SEQUENCE [LARGE SCALE GENOMIC DNA]</scope>
    <source>
        <strain evidence="4 5">CBS 102.39</strain>
    </source>
</reference>
<name>A0A8H4QWF8_9AGAR</name>
<proteinExistence type="predicted"/>
<feature type="domain" description="GH16" evidence="3">
    <location>
        <begin position="25"/>
        <end position="293"/>
    </location>
</feature>
<dbReference type="PANTHER" id="PTHR10963:SF24">
    <property type="entry name" value="GLYCOSIDASE C21B10.07-RELATED"/>
    <property type="match status" value="1"/>
</dbReference>
<dbReference type="Gene3D" id="2.60.120.200">
    <property type="match status" value="1"/>
</dbReference>
<dbReference type="InterPro" id="IPR050546">
    <property type="entry name" value="Glycosyl_Hydrlase_16"/>
</dbReference>
<dbReference type="GO" id="GO:0009251">
    <property type="term" value="P:glucan catabolic process"/>
    <property type="evidence" value="ECO:0007669"/>
    <property type="project" value="TreeGrafter"/>
</dbReference>
<feature type="signal peptide" evidence="2">
    <location>
        <begin position="1"/>
        <end position="20"/>
    </location>
</feature>
<dbReference type="GO" id="GO:0004553">
    <property type="term" value="F:hydrolase activity, hydrolyzing O-glycosyl compounds"/>
    <property type="evidence" value="ECO:0007669"/>
    <property type="project" value="InterPro"/>
</dbReference>
<feature type="region of interest" description="Disordered" evidence="1">
    <location>
        <begin position="348"/>
        <end position="368"/>
    </location>
</feature>
<keyword evidence="5" id="KW-1185">Reference proteome</keyword>
<evidence type="ECO:0000313" key="4">
    <source>
        <dbReference type="EMBL" id="KAF4618466.1"/>
    </source>
</evidence>
<accession>A0A8H4QWF8</accession>
<dbReference type="Proteomes" id="UP000521872">
    <property type="component" value="Unassembled WGS sequence"/>
</dbReference>
<feature type="compositionally biased region" description="Low complexity" evidence="1">
    <location>
        <begin position="348"/>
        <end position="360"/>
    </location>
</feature>
<evidence type="ECO:0000313" key="5">
    <source>
        <dbReference type="Proteomes" id="UP000521872"/>
    </source>
</evidence>
<dbReference type="PROSITE" id="PS51762">
    <property type="entry name" value="GH16_2"/>
    <property type="match status" value="1"/>
</dbReference>
<feature type="chain" id="PRO_5034954057" description="GH16 domain-containing protein" evidence="2">
    <location>
        <begin position="21"/>
        <end position="397"/>
    </location>
</feature>
<dbReference type="SUPFAM" id="SSF49899">
    <property type="entry name" value="Concanavalin A-like lectins/glucanases"/>
    <property type="match status" value="1"/>
</dbReference>
<gene>
    <name evidence="4" type="ORF">D9613_009883</name>
</gene>
<evidence type="ECO:0000256" key="2">
    <source>
        <dbReference type="SAM" id="SignalP"/>
    </source>
</evidence>
<evidence type="ECO:0000259" key="3">
    <source>
        <dbReference type="PROSITE" id="PS51762"/>
    </source>
</evidence>
<dbReference type="EMBL" id="JAACJL010000017">
    <property type="protein sequence ID" value="KAF4618466.1"/>
    <property type="molecule type" value="Genomic_DNA"/>
</dbReference>
<dbReference type="FunFam" id="2.60.120.200:FF:000179">
    <property type="entry name" value="Unplaced genomic scaffold supercont1.19, whole genome shotgun sequence"/>
    <property type="match status" value="1"/>
</dbReference>
<dbReference type="Pfam" id="PF26113">
    <property type="entry name" value="GH16_XgeA"/>
    <property type="match status" value="1"/>
</dbReference>
<dbReference type="PANTHER" id="PTHR10963">
    <property type="entry name" value="GLYCOSYL HYDROLASE-RELATED"/>
    <property type="match status" value="1"/>
</dbReference>